<evidence type="ECO:0000256" key="4">
    <source>
        <dbReference type="ARBA" id="ARBA00022448"/>
    </source>
</evidence>
<evidence type="ECO:0000256" key="2">
    <source>
        <dbReference type="ARBA" id="ARBA00008417"/>
    </source>
</evidence>
<dbReference type="EMBL" id="JACRST010000013">
    <property type="protein sequence ID" value="MBC8547061.1"/>
    <property type="molecule type" value="Genomic_DNA"/>
</dbReference>
<dbReference type="InterPro" id="IPR051327">
    <property type="entry name" value="MATE_MepA_subfamily"/>
</dbReference>
<keyword evidence="12" id="KW-1185">Reference proteome</keyword>
<feature type="transmembrane region" description="Helical" evidence="10">
    <location>
        <begin position="312"/>
        <end position="334"/>
    </location>
</feature>
<evidence type="ECO:0000256" key="5">
    <source>
        <dbReference type="ARBA" id="ARBA00022475"/>
    </source>
</evidence>
<evidence type="ECO:0000256" key="8">
    <source>
        <dbReference type="ARBA" id="ARBA00023136"/>
    </source>
</evidence>
<feature type="transmembrane region" description="Helical" evidence="10">
    <location>
        <begin position="134"/>
        <end position="156"/>
    </location>
</feature>
<keyword evidence="7 10" id="KW-1133">Transmembrane helix</keyword>
<keyword evidence="9" id="KW-0046">Antibiotic resistance</keyword>
<feature type="transmembrane region" description="Helical" evidence="10">
    <location>
        <begin position="163"/>
        <end position="182"/>
    </location>
</feature>
<feature type="transmembrane region" description="Helical" evidence="10">
    <location>
        <begin position="276"/>
        <end position="300"/>
    </location>
</feature>
<dbReference type="GO" id="GO:0005886">
    <property type="term" value="C:plasma membrane"/>
    <property type="evidence" value="ECO:0007669"/>
    <property type="project" value="UniProtKB-SubCell"/>
</dbReference>
<dbReference type="PANTHER" id="PTHR43823">
    <property type="entry name" value="SPORULATION PROTEIN YKVU"/>
    <property type="match status" value="1"/>
</dbReference>
<feature type="transmembrane region" description="Helical" evidence="10">
    <location>
        <begin position="12"/>
        <end position="33"/>
    </location>
</feature>
<feature type="transmembrane region" description="Helical" evidence="10">
    <location>
        <begin position="53"/>
        <end position="71"/>
    </location>
</feature>
<dbReference type="RefSeq" id="WP_249283136.1">
    <property type="nucleotide sequence ID" value="NZ_JACRST010000013.1"/>
</dbReference>
<keyword evidence="8 10" id="KW-0472">Membrane</keyword>
<comment type="similarity">
    <text evidence="2">Belongs to the multi antimicrobial extrusion (MATE) (TC 2.A.66.1) family. MepA subfamily.</text>
</comment>
<accession>A0A926DZN1</accession>
<keyword evidence="4" id="KW-0813">Transport</keyword>
<feature type="transmembrane region" description="Helical" evidence="10">
    <location>
        <begin position="92"/>
        <end position="114"/>
    </location>
</feature>
<dbReference type="InterPro" id="IPR045070">
    <property type="entry name" value="MATE_MepA-like"/>
</dbReference>
<evidence type="ECO:0000313" key="11">
    <source>
        <dbReference type="EMBL" id="MBC8547061.1"/>
    </source>
</evidence>
<evidence type="ECO:0000256" key="7">
    <source>
        <dbReference type="ARBA" id="ARBA00022989"/>
    </source>
</evidence>
<feature type="transmembrane region" description="Helical" evidence="10">
    <location>
        <begin position="194"/>
        <end position="212"/>
    </location>
</feature>
<feature type="transmembrane region" description="Helical" evidence="10">
    <location>
        <begin position="414"/>
        <end position="434"/>
    </location>
</feature>
<evidence type="ECO:0000256" key="9">
    <source>
        <dbReference type="ARBA" id="ARBA00023251"/>
    </source>
</evidence>
<dbReference type="InterPro" id="IPR048279">
    <property type="entry name" value="MdtK-like"/>
</dbReference>
<organism evidence="11 12">
    <name type="scientific">Ligaoa zhengdingensis</name>
    <dbReference type="NCBI Taxonomy" id="2763658"/>
    <lineage>
        <taxon>Bacteria</taxon>
        <taxon>Bacillati</taxon>
        <taxon>Bacillota</taxon>
        <taxon>Clostridia</taxon>
        <taxon>Eubacteriales</taxon>
        <taxon>Oscillospiraceae</taxon>
        <taxon>Ligaoa</taxon>
    </lineage>
</organism>
<feature type="transmembrane region" description="Helical" evidence="10">
    <location>
        <begin position="232"/>
        <end position="256"/>
    </location>
</feature>
<feature type="transmembrane region" description="Helical" evidence="10">
    <location>
        <begin position="354"/>
        <end position="373"/>
    </location>
</feature>
<dbReference type="Pfam" id="PF01554">
    <property type="entry name" value="MatE"/>
    <property type="match status" value="2"/>
</dbReference>
<keyword evidence="6 10" id="KW-0812">Transmembrane</keyword>
<feature type="transmembrane region" description="Helical" evidence="10">
    <location>
        <begin position="385"/>
        <end position="408"/>
    </location>
</feature>
<dbReference type="GO" id="GO:0015297">
    <property type="term" value="F:antiporter activity"/>
    <property type="evidence" value="ECO:0007669"/>
    <property type="project" value="InterPro"/>
</dbReference>
<dbReference type="GO" id="GO:0046677">
    <property type="term" value="P:response to antibiotic"/>
    <property type="evidence" value="ECO:0007669"/>
    <property type="project" value="UniProtKB-KW"/>
</dbReference>
<evidence type="ECO:0000256" key="1">
    <source>
        <dbReference type="ARBA" id="ARBA00004651"/>
    </source>
</evidence>
<comment type="caution">
    <text evidence="11">The sequence shown here is derived from an EMBL/GenBank/DDBJ whole genome shotgun (WGS) entry which is preliminary data.</text>
</comment>
<dbReference type="PIRSF" id="PIRSF006603">
    <property type="entry name" value="DinF"/>
    <property type="match status" value="1"/>
</dbReference>
<name>A0A926DZN1_9FIRM</name>
<evidence type="ECO:0000256" key="3">
    <source>
        <dbReference type="ARBA" id="ARBA00022106"/>
    </source>
</evidence>
<dbReference type="Proteomes" id="UP000653127">
    <property type="component" value="Unassembled WGS sequence"/>
</dbReference>
<dbReference type="PANTHER" id="PTHR43823:SF3">
    <property type="entry name" value="MULTIDRUG EXPORT PROTEIN MEPA"/>
    <property type="match status" value="1"/>
</dbReference>
<evidence type="ECO:0000313" key="12">
    <source>
        <dbReference type="Proteomes" id="UP000653127"/>
    </source>
</evidence>
<dbReference type="InterPro" id="IPR002528">
    <property type="entry name" value="MATE_fam"/>
</dbReference>
<dbReference type="AlphaFoldDB" id="A0A926DZN1"/>
<sequence length="454" mass="49560">MTNRLDRDFSALALFRYTLPSILSLLFMSLYQMVDAIFISNFVGENALASMNIVYPVISVMLAITLMLTTGGSAIVARKMGEGKEQEAKEDFTVIMLTAAVLAAVLSLLSMLFMQPLLRFLGATPALYDDCLGYLGTLIPFMPMAALQIVFSTFLITAGRPGLGFFLTAVSGVSNIILDYVLMVPLDMGIEGSAWGTVAGYLIASVPALLYFSFQRRGSLYFVRPKFRARMLGFSCFNGSSEMVSNLSVSVTTLLFNKLALHYMEEAGVTAVTVVLYAQFLLTAVFMGFIGGAAPIISFNLGSGNQKRQATLFRHCTFTVLLMTAVVVVASYLLARPIVSVYIRQSSDIFPLALHGFLLFAVSYLFAGFNIYASGLFTALHNGKVSAIISVLRTFVLLVLSLLLLPRFIGADGIWLAVPVAEFLACLVSVGYLIGYRKQYHFTFGLRKKTELDA</sequence>
<evidence type="ECO:0000256" key="10">
    <source>
        <dbReference type="SAM" id="Phobius"/>
    </source>
</evidence>
<dbReference type="CDD" id="cd13143">
    <property type="entry name" value="MATE_MepA_like"/>
    <property type="match status" value="1"/>
</dbReference>
<protein>
    <recommendedName>
        <fullName evidence="3">Multidrug export protein MepA</fullName>
    </recommendedName>
</protein>
<keyword evidence="5" id="KW-1003">Cell membrane</keyword>
<evidence type="ECO:0000256" key="6">
    <source>
        <dbReference type="ARBA" id="ARBA00022692"/>
    </source>
</evidence>
<proteinExistence type="inferred from homology"/>
<dbReference type="GO" id="GO:0042910">
    <property type="term" value="F:xenobiotic transmembrane transporter activity"/>
    <property type="evidence" value="ECO:0007669"/>
    <property type="project" value="InterPro"/>
</dbReference>
<comment type="subcellular location">
    <subcellularLocation>
        <location evidence="1">Cell membrane</location>
        <topology evidence="1">Multi-pass membrane protein</topology>
    </subcellularLocation>
</comment>
<gene>
    <name evidence="11" type="ORF">H8711_08975</name>
</gene>
<reference evidence="11" key="1">
    <citation type="submission" date="2020-08" db="EMBL/GenBank/DDBJ databases">
        <title>Genome public.</title>
        <authorList>
            <person name="Liu C."/>
            <person name="Sun Q."/>
        </authorList>
    </citation>
    <scope>NUCLEOTIDE SEQUENCE</scope>
    <source>
        <strain evidence="11">NSJ-31</strain>
    </source>
</reference>